<dbReference type="PANTHER" id="PTHR48079:SF6">
    <property type="entry name" value="NAD(P)-BINDING DOMAIN-CONTAINING PROTEIN-RELATED"/>
    <property type="match status" value="1"/>
</dbReference>
<dbReference type="GO" id="GO:0005737">
    <property type="term" value="C:cytoplasm"/>
    <property type="evidence" value="ECO:0007669"/>
    <property type="project" value="TreeGrafter"/>
</dbReference>
<name>A0A3M2SRN9_9HYPO</name>
<dbReference type="Gene3D" id="3.40.50.720">
    <property type="entry name" value="NAD(P)-binding Rossmann-like Domain"/>
    <property type="match status" value="2"/>
</dbReference>
<evidence type="ECO:0000313" key="3">
    <source>
        <dbReference type="Proteomes" id="UP000277212"/>
    </source>
</evidence>
<dbReference type="EMBL" id="NKUJ01000001">
    <property type="protein sequence ID" value="RMJ20223.1"/>
    <property type="molecule type" value="Genomic_DNA"/>
</dbReference>
<feature type="domain" description="NAD-dependent epimerase/dehydratase" evidence="1">
    <location>
        <begin position="14"/>
        <end position="97"/>
    </location>
</feature>
<dbReference type="InterPro" id="IPR036291">
    <property type="entry name" value="NAD(P)-bd_dom_sf"/>
</dbReference>
<accession>A0A3M2SRN9</accession>
<dbReference type="InterPro" id="IPR001509">
    <property type="entry name" value="Epimerase_deHydtase"/>
</dbReference>
<sequence>MSSSKFIVPPQGLVLVTGVNGFIGSHIANNLLSLGYRVRGTVRDSDKADWITEAMQERNPSGHFEVVIIPDVTAADAWSEVVQGVDGIVHVATDMSFDADPNKVITPIVQGPGSTGKWVRDFWKDPGHYKDLQQFGASWYIDVEDTALLHIAALTQEDVKSERLLGFAGPFNFNSWLDVFRQLDPSKPWPDDDPSQEHNLCKVDTGREVELLKRFGQSGWTSFYESVRKNCLESRE</sequence>
<reference evidence="2 3" key="1">
    <citation type="submission" date="2017-06" db="EMBL/GenBank/DDBJ databases">
        <title>Comparative genomic analysis of Ambrosia Fusariam Clade fungi.</title>
        <authorList>
            <person name="Stajich J.E."/>
            <person name="Carrillo J."/>
            <person name="Kijimoto T."/>
            <person name="Eskalen A."/>
            <person name="O'Donnell K."/>
            <person name="Kasson M."/>
        </authorList>
    </citation>
    <scope>NUCLEOTIDE SEQUENCE [LARGE SCALE GENOMIC DNA]</scope>
    <source>
        <strain evidence="2">UCR3666</strain>
    </source>
</reference>
<proteinExistence type="predicted"/>
<dbReference type="Proteomes" id="UP000277212">
    <property type="component" value="Unassembled WGS sequence"/>
</dbReference>
<dbReference type="GO" id="GO:0004029">
    <property type="term" value="F:aldehyde dehydrogenase (NAD+) activity"/>
    <property type="evidence" value="ECO:0007669"/>
    <property type="project" value="TreeGrafter"/>
</dbReference>
<organism evidence="2 3">
    <name type="scientific">Fusarium kuroshium</name>
    <dbReference type="NCBI Taxonomy" id="2010991"/>
    <lineage>
        <taxon>Eukaryota</taxon>
        <taxon>Fungi</taxon>
        <taxon>Dikarya</taxon>
        <taxon>Ascomycota</taxon>
        <taxon>Pezizomycotina</taxon>
        <taxon>Sordariomycetes</taxon>
        <taxon>Hypocreomycetidae</taxon>
        <taxon>Hypocreales</taxon>
        <taxon>Nectriaceae</taxon>
        <taxon>Fusarium</taxon>
        <taxon>Fusarium solani species complex</taxon>
    </lineage>
</organism>
<evidence type="ECO:0000313" key="2">
    <source>
        <dbReference type="EMBL" id="RMJ20223.1"/>
    </source>
</evidence>
<dbReference type="InterPro" id="IPR051783">
    <property type="entry name" value="NAD(P)-dependent_oxidoreduct"/>
</dbReference>
<comment type="caution">
    <text evidence="2">The sequence shown here is derived from an EMBL/GenBank/DDBJ whole genome shotgun (WGS) entry which is preliminary data.</text>
</comment>
<keyword evidence="3" id="KW-1185">Reference proteome</keyword>
<dbReference type="Pfam" id="PF01370">
    <property type="entry name" value="Epimerase"/>
    <property type="match status" value="1"/>
</dbReference>
<dbReference type="OrthoDB" id="2735536at2759"/>
<dbReference type="STRING" id="2010991.A0A3M2SRN9"/>
<protein>
    <recommendedName>
        <fullName evidence="1">NAD-dependent epimerase/dehydratase domain-containing protein</fullName>
    </recommendedName>
</protein>
<dbReference type="AlphaFoldDB" id="A0A3M2SRN9"/>
<dbReference type="SUPFAM" id="SSF51735">
    <property type="entry name" value="NAD(P)-binding Rossmann-fold domains"/>
    <property type="match status" value="1"/>
</dbReference>
<evidence type="ECO:0000259" key="1">
    <source>
        <dbReference type="Pfam" id="PF01370"/>
    </source>
</evidence>
<gene>
    <name evidence="2" type="ORF">CDV36_000102</name>
</gene>
<dbReference type="PANTHER" id="PTHR48079">
    <property type="entry name" value="PROTEIN YEEZ"/>
    <property type="match status" value="1"/>
</dbReference>